<evidence type="ECO:0000313" key="3">
    <source>
        <dbReference type="Proteomes" id="UP000660729"/>
    </source>
</evidence>
<name>A0A8H6RHN0_9PEZI</name>
<dbReference type="AlphaFoldDB" id="A0A8H6RHN0"/>
<accession>A0A8H6RHN0</accession>
<gene>
    <name evidence="2" type="ORF">HII31_07697</name>
</gene>
<dbReference type="OrthoDB" id="10576380at2759"/>
<organism evidence="2 3">
    <name type="scientific">Pseudocercospora fuligena</name>
    <dbReference type="NCBI Taxonomy" id="685502"/>
    <lineage>
        <taxon>Eukaryota</taxon>
        <taxon>Fungi</taxon>
        <taxon>Dikarya</taxon>
        <taxon>Ascomycota</taxon>
        <taxon>Pezizomycotina</taxon>
        <taxon>Dothideomycetes</taxon>
        <taxon>Dothideomycetidae</taxon>
        <taxon>Mycosphaerellales</taxon>
        <taxon>Mycosphaerellaceae</taxon>
        <taxon>Pseudocercospora</taxon>
    </lineage>
</organism>
<protein>
    <submittedName>
        <fullName evidence="2">Uncharacterized protein</fullName>
    </submittedName>
</protein>
<feature type="region of interest" description="Disordered" evidence="1">
    <location>
        <begin position="1"/>
        <end position="41"/>
    </location>
</feature>
<dbReference type="EMBL" id="JABCIY010000167">
    <property type="protein sequence ID" value="KAF7190967.1"/>
    <property type="molecule type" value="Genomic_DNA"/>
</dbReference>
<dbReference type="Proteomes" id="UP000660729">
    <property type="component" value="Unassembled WGS sequence"/>
</dbReference>
<evidence type="ECO:0000256" key="1">
    <source>
        <dbReference type="SAM" id="MobiDB-lite"/>
    </source>
</evidence>
<evidence type="ECO:0000313" key="2">
    <source>
        <dbReference type="EMBL" id="KAF7190967.1"/>
    </source>
</evidence>
<comment type="caution">
    <text evidence="2">The sequence shown here is derived from an EMBL/GenBank/DDBJ whole genome shotgun (WGS) entry which is preliminary data.</text>
</comment>
<reference evidence="2" key="1">
    <citation type="submission" date="2020-04" db="EMBL/GenBank/DDBJ databases">
        <title>Draft genome resource of the tomato pathogen Pseudocercospora fuligena.</title>
        <authorList>
            <person name="Zaccaron A."/>
        </authorList>
    </citation>
    <scope>NUCLEOTIDE SEQUENCE</scope>
    <source>
        <strain evidence="2">PF001</strain>
    </source>
</reference>
<keyword evidence="3" id="KW-1185">Reference proteome</keyword>
<proteinExistence type="predicted"/>
<sequence>MGTEHRQESISSTADQAMSALRSMKKQNPSDRVVDNGLNTPASWRTASEHCRSTIDMNSFTVNPPRAPIPGQVRNNISNLLRSPQPRLSSDTLLNHPPQMLRHAHHTIRSRPTRRHNIHSYTLLLRIRGRQASGQMLQSCFRSTIQNESSADKWIATSNYSSCCGGDVDDTSTFCDHWED</sequence>